<feature type="region of interest" description="Disordered" evidence="1">
    <location>
        <begin position="76"/>
        <end position="113"/>
    </location>
</feature>
<dbReference type="EMBL" id="HBIZ01027767">
    <property type="protein sequence ID" value="CAE0765006.1"/>
    <property type="molecule type" value="Transcribed_RNA"/>
</dbReference>
<feature type="compositionally biased region" description="Basic and acidic residues" evidence="1">
    <location>
        <begin position="226"/>
        <end position="239"/>
    </location>
</feature>
<feature type="region of interest" description="Disordered" evidence="1">
    <location>
        <begin position="171"/>
        <end position="259"/>
    </location>
</feature>
<sequence>MPSQAQRRAFLQRAVADGMLNQFEYERLQYRPASAHRVVRKPAPPSRCSCSSPTIEHLVSCIVILVELLVREQQQQHDGRKGQSRLESTGSSLQTSSESEADNDVSETPFHDKAGHGGCDANVHELKGKSCQLESLADFLQWQKVDLKKLAAPASHAPRARQIGHACCSQQHRAPNSVPSSGADTAQYQTPEDGTNTPTRRQAPLPNQKYVAAAEKYGNVRARPHGRIERGIDNRKQPSAEHNGQHARQLHVKARARVR</sequence>
<feature type="compositionally biased region" description="Basic residues" evidence="1">
    <location>
        <begin position="248"/>
        <end position="259"/>
    </location>
</feature>
<organism evidence="2">
    <name type="scientific">Chrysotila carterae</name>
    <name type="common">Marine alga</name>
    <name type="synonym">Syracosphaera carterae</name>
    <dbReference type="NCBI Taxonomy" id="13221"/>
    <lineage>
        <taxon>Eukaryota</taxon>
        <taxon>Haptista</taxon>
        <taxon>Haptophyta</taxon>
        <taxon>Prymnesiophyceae</taxon>
        <taxon>Isochrysidales</taxon>
        <taxon>Isochrysidaceae</taxon>
        <taxon>Chrysotila</taxon>
    </lineage>
</organism>
<feature type="compositionally biased region" description="Polar residues" evidence="1">
    <location>
        <begin position="171"/>
        <end position="200"/>
    </location>
</feature>
<dbReference type="AlphaFoldDB" id="A0A7S4BG85"/>
<gene>
    <name evidence="2" type="ORF">PCAR00345_LOCUS17618</name>
</gene>
<accession>A0A7S4BG85</accession>
<proteinExistence type="predicted"/>
<protein>
    <submittedName>
        <fullName evidence="2">Uncharacterized protein</fullName>
    </submittedName>
</protein>
<name>A0A7S4BG85_CHRCT</name>
<reference evidence="2" key="1">
    <citation type="submission" date="2021-01" db="EMBL/GenBank/DDBJ databases">
        <authorList>
            <person name="Corre E."/>
            <person name="Pelletier E."/>
            <person name="Niang G."/>
            <person name="Scheremetjew M."/>
            <person name="Finn R."/>
            <person name="Kale V."/>
            <person name="Holt S."/>
            <person name="Cochrane G."/>
            <person name="Meng A."/>
            <person name="Brown T."/>
            <person name="Cohen L."/>
        </authorList>
    </citation>
    <scope>NUCLEOTIDE SEQUENCE</scope>
    <source>
        <strain evidence="2">CCMP645</strain>
    </source>
</reference>
<evidence type="ECO:0000313" key="2">
    <source>
        <dbReference type="EMBL" id="CAE0765006.1"/>
    </source>
</evidence>
<evidence type="ECO:0000256" key="1">
    <source>
        <dbReference type="SAM" id="MobiDB-lite"/>
    </source>
</evidence>
<feature type="compositionally biased region" description="Low complexity" evidence="1">
    <location>
        <begin position="86"/>
        <end position="98"/>
    </location>
</feature>